<evidence type="ECO:0000313" key="1">
    <source>
        <dbReference type="EMBL" id="KAF2621395.1"/>
    </source>
</evidence>
<evidence type="ECO:0000313" key="2">
    <source>
        <dbReference type="Proteomes" id="UP000799754"/>
    </source>
</evidence>
<feature type="non-terminal residue" evidence="1">
    <location>
        <position position="1"/>
    </location>
</feature>
<gene>
    <name evidence="1" type="ORF">BU25DRAFT_305199</name>
</gene>
<dbReference type="EMBL" id="MU006756">
    <property type="protein sequence ID" value="KAF2621395.1"/>
    <property type="molecule type" value="Genomic_DNA"/>
</dbReference>
<keyword evidence="2" id="KW-1185">Reference proteome</keyword>
<accession>A0ACB6RHG4</accession>
<comment type="caution">
    <text evidence="1">The sequence shown here is derived from an EMBL/GenBank/DDBJ whole genome shotgun (WGS) entry which is preliminary data.</text>
</comment>
<feature type="non-terminal residue" evidence="1">
    <location>
        <position position="94"/>
    </location>
</feature>
<reference evidence="1" key="1">
    <citation type="journal article" date="2020" name="Stud. Mycol.">
        <title>101 Dothideomycetes genomes: a test case for predicting lifestyles and emergence of pathogens.</title>
        <authorList>
            <person name="Haridas S."/>
            <person name="Albert R."/>
            <person name="Binder M."/>
            <person name="Bloem J."/>
            <person name="Labutti K."/>
            <person name="Salamov A."/>
            <person name="Andreopoulos B."/>
            <person name="Baker S."/>
            <person name="Barry K."/>
            <person name="Bills G."/>
            <person name="Bluhm B."/>
            <person name="Cannon C."/>
            <person name="Castanera R."/>
            <person name="Culley D."/>
            <person name="Daum C."/>
            <person name="Ezra D."/>
            <person name="Gonzalez J."/>
            <person name="Henrissat B."/>
            <person name="Kuo A."/>
            <person name="Liang C."/>
            <person name="Lipzen A."/>
            <person name="Lutzoni F."/>
            <person name="Magnuson J."/>
            <person name="Mondo S."/>
            <person name="Nolan M."/>
            <person name="Ohm R."/>
            <person name="Pangilinan J."/>
            <person name="Park H.-J."/>
            <person name="Ramirez L."/>
            <person name="Alfaro M."/>
            <person name="Sun H."/>
            <person name="Tritt A."/>
            <person name="Yoshinaga Y."/>
            <person name="Zwiers L.-H."/>
            <person name="Turgeon B."/>
            <person name="Goodwin S."/>
            <person name="Spatafora J."/>
            <person name="Crous P."/>
            <person name="Grigoriev I."/>
        </authorList>
    </citation>
    <scope>NUCLEOTIDE SEQUENCE</scope>
    <source>
        <strain evidence="1">CBS 525.71</strain>
    </source>
</reference>
<name>A0ACB6RHG4_9PLEO</name>
<organism evidence="1 2">
    <name type="scientific">Macroventuria anomochaeta</name>
    <dbReference type="NCBI Taxonomy" id="301207"/>
    <lineage>
        <taxon>Eukaryota</taxon>
        <taxon>Fungi</taxon>
        <taxon>Dikarya</taxon>
        <taxon>Ascomycota</taxon>
        <taxon>Pezizomycotina</taxon>
        <taxon>Dothideomycetes</taxon>
        <taxon>Pleosporomycetidae</taxon>
        <taxon>Pleosporales</taxon>
        <taxon>Pleosporineae</taxon>
        <taxon>Didymellaceae</taxon>
        <taxon>Macroventuria</taxon>
    </lineage>
</organism>
<protein>
    <submittedName>
        <fullName evidence="1">Uncharacterized protein</fullName>
    </submittedName>
</protein>
<proteinExistence type="predicted"/>
<dbReference type="Proteomes" id="UP000799754">
    <property type="component" value="Unassembled WGS sequence"/>
</dbReference>
<sequence length="94" mass="10631">IHVISVNAMIPYTAVSYMRGDTTSTQEILLDGKFFSVRSNLFDFLVIFSKGGYDDLFWIDALCMNQGNIVERNHQVNLMGQILSTAEHVFVRLG</sequence>